<accession>A0A382Y289</accession>
<name>A0A382Y289_9ZZZZ</name>
<dbReference type="AlphaFoldDB" id="A0A382Y289"/>
<sequence length="30" mass="3481">MATKIEKARDKKGLFTNFAKILKSSFTYWG</sequence>
<reference evidence="1" key="1">
    <citation type="submission" date="2018-05" db="EMBL/GenBank/DDBJ databases">
        <authorList>
            <person name="Lanie J.A."/>
            <person name="Ng W.-L."/>
            <person name="Kazmierczak K.M."/>
            <person name="Andrzejewski T.M."/>
            <person name="Davidsen T.M."/>
            <person name="Wayne K.J."/>
            <person name="Tettelin H."/>
            <person name="Glass J.I."/>
            <person name="Rusch D."/>
            <person name="Podicherti R."/>
            <person name="Tsui H.-C.T."/>
            <person name="Winkler M.E."/>
        </authorList>
    </citation>
    <scope>NUCLEOTIDE SEQUENCE</scope>
</reference>
<organism evidence="1">
    <name type="scientific">marine metagenome</name>
    <dbReference type="NCBI Taxonomy" id="408172"/>
    <lineage>
        <taxon>unclassified sequences</taxon>
        <taxon>metagenomes</taxon>
        <taxon>ecological metagenomes</taxon>
    </lineage>
</organism>
<dbReference type="EMBL" id="UINC01172263">
    <property type="protein sequence ID" value="SVD77250.1"/>
    <property type="molecule type" value="Genomic_DNA"/>
</dbReference>
<gene>
    <name evidence="1" type="ORF">METZ01_LOCUS430104</name>
</gene>
<protein>
    <submittedName>
        <fullName evidence="1">Uncharacterized protein</fullName>
    </submittedName>
</protein>
<proteinExistence type="predicted"/>
<evidence type="ECO:0000313" key="1">
    <source>
        <dbReference type="EMBL" id="SVD77250.1"/>
    </source>
</evidence>